<dbReference type="GO" id="GO:0000435">
    <property type="term" value="P:positive regulation of transcription from RNA polymerase II promoter by galactose"/>
    <property type="evidence" value="ECO:0007669"/>
    <property type="project" value="TreeGrafter"/>
</dbReference>
<dbReference type="Proteomes" id="UP000800039">
    <property type="component" value="Unassembled WGS sequence"/>
</dbReference>
<dbReference type="SMART" id="SM00066">
    <property type="entry name" value="GAL4"/>
    <property type="match status" value="1"/>
</dbReference>
<accession>A0A9P4GBR7</accession>
<feature type="region of interest" description="Disordered" evidence="5">
    <location>
        <begin position="49"/>
        <end position="123"/>
    </location>
</feature>
<keyword evidence="8" id="KW-1185">Reference proteome</keyword>
<keyword evidence="2" id="KW-0805">Transcription regulation</keyword>
<dbReference type="SUPFAM" id="SSF57701">
    <property type="entry name" value="Zn2/Cys6 DNA-binding domain"/>
    <property type="match status" value="1"/>
</dbReference>
<reference evidence="7" key="1">
    <citation type="submission" date="2020-01" db="EMBL/GenBank/DDBJ databases">
        <authorList>
            <consortium name="DOE Joint Genome Institute"/>
            <person name="Haridas S."/>
            <person name="Albert R."/>
            <person name="Binder M."/>
            <person name="Bloem J."/>
            <person name="Labutti K."/>
            <person name="Salamov A."/>
            <person name="Andreopoulos B."/>
            <person name="Baker S.E."/>
            <person name="Barry K."/>
            <person name="Bills G."/>
            <person name="Bluhm B.H."/>
            <person name="Cannon C."/>
            <person name="Castanera R."/>
            <person name="Culley D.E."/>
            <person name="Daum C."/>
            <person name="Ezra D."/>
            <person name="Gonzalez J.B."/>
            <person name="Henrissat B."/>
            <person name="Kuo A."/>
            <person name="Liang C."/>
            <person name="Lipzen A."/>
            <person name="Lutzoni F."/>
            <person name="Magnuson J."/>
            <person name="Mondo S."/>
            <person name="Nolan M."/>
            <person name="Ohm R."/>
            <person name="Pangilinan J."/>
            <person name="Park H.-J."/>
            <person name="Ramirez L."/>
            <person name="Alfaro M."/>
            <person name="Sun H."/>
            <person name="Tritt A."/>
            <person name="Yoshinaga Y."/>
            <person name="Zwiers L.-H."/>
            <person name="Turgeon B.G."/>
            <person name="Goodwin S.B."/>
            <person name="Spatafora J.W."/>
            <person name="Crous P.W."/>
            <person name="Grigoriev I.V."/>
        </authorList>
    </citation>
    <scope>NUCLEOTIDE SEQUENCE</scope>
    <source>
        <strain evidence="7">CBS 394.84</strain>
    </source>
</reference>
<dbReference type="SMART" id="SM00906">
    <property type="entry name" value="Fungal_trans"/>
    <property type="match status" value="1"/>
</dbReference>
<gene>
    <name evidence="7" type="ORF">K460DRAFT_340538</name>
</gene>
<dbReference type="RefSeq" id="XP_040785501.1">
    <property type="nucleotide sequence ID" value="XM_040931118.1"/>
</dbReference>
<evidence type="ECO:0000256" key="5">
    <source>
        <dbReference type="SAM" id="MobiDB-lite"/>
    </source>
</evidence>
<dbReference type="InterPro" id="IPR051127">
    <property type="entry name" value="Fungal_SecMet_Regulators"/>
</dbReference>
<evidence type="ECO:0000313" key="7">
    <source>
        <dbReference type="EMBL" id="KAF1842938.1"/>
    </source>
</evidence>
<dbReference type="Pfam" id="PF00172">
    <property type="entry name" value="Zn_clus"/>
    <property type="match status" value="1"/>
</dbReference>
<dbReference type="InterPro" id="IPR007219">
    <property type="entry name" value="XnlR_reg_dom"/>
</dbReference>
<dbReference type="GO" id="GO:0000978">
    <property type="term" value="F:RNA polymerase II cis-regulatory region sequence-specific DNA binding"/>
    <property type="evidence" value="ECO:0007669"/>
    <property type="project" value="TreeGrafter"/>
</dbReference>
<proteinExistence type="predicted"/>
<dbReference type="AlphaFoldDB" id="A0A9P4GBR7"/>
<evidence type="ECO:0000259" key="6">
    <source>
        <dbReference type="PROSITE" id="PS50048"/>
    </source>
</evidence>
<name>A0A9P4GBR7_9PLEO</name>
<dbReference type="EMBL" id="ML976617">
    <property type="protein sequence ID" value="KAF1842938.1"/>
    <property type="molecule type" value="Genomic_DNA"/>
</dbReference>
<organism evidence="7 8">
    <name type="scientific">Cucurbitaria berberidis CBS 394.84</name>
    <dbReference type="NCBI Taxonomy" id="1168544"/>
    <lineage>
        <taxon>Eukaryota</taxon>
        <taxon>Fungi</taxon>
        <taxon>Dikarya</taxon>
        <taxon>Ascomycota</taxon>
        <taxon>Pezizomycotina</taxon>
        <taxon>Dothideomycetes</taxon>
        <taxon>Pleosporomycetidae</taxon>
        <taxon>Pleosporales</taxon>
        <taxon>Pleosporineae</taxon>
        <taxon>Cucurbitariaceae</taxon>
        <taxon>Cucurbitaria</taxon>
    </lineage>
</organism>
<keyword evidence="3" id="KW-0804">Transcription</keyword>
<keyword evidence="1" id="KW-0479">Metal-binding</keyword>
<evidence type="ECO:0000256" key="2">
    <source>
        <dbReference type="ARBA" id="ARBA00023015"/>
    </source>
</evidence>
<protein>
    <recommendedName>
        <fullName evidence="6">Zn(2)-C6 fungal-type domain-containing protein</fullName>
    </recommendedName>
</protein>
<dbReference type="Pfam" id="PF04082">
    <property type="entry name" value="Fungal_trans"/>
    <property type="match status" value="1"/>
</dbReference>
<dbReference type="GO" id="GO:0005634">
    <property type="term" value="C:nucleus"/>
    <property type="evidence" value="ECO:0007669"/>
    <property type="project" value="TreeGrafter"/>
</dbReference>
<sequence>MPRPKVHPNLRQRAAEACSFCRASKKRCSATVPCAACLKRGIAESCRLSKSSKSPRVSLPGPGPSTAPRLVEEDHSAEPTTPNIIPSGHNRPSSPPSSPNNAVLVPQSNDTSSVQVSSFETESQTRMLLNRSGNRMFIGEAASISFLQLVRDTVSANLGPSQFSHNDKVDRMLEAQPLSLGTSCPSPDFFSEEASSYFDVYCSSTTGLIDILSTTESTQFCRIDGETCPGALSTNSTIRDLVIAIGAQCQSLASSQNAGERYFRRAQLAAFSTMLEDPSIDMVRTFLLMSFYMLGQCRRNKAFMYLGIATRAATSTGLHNSGSYSGTCNLETHLRAQVWMSLCNVDILVSSILGRPPATGGLRLDVEKDPIDVVEVAEVESTSVKVSFEILTIINEIVHRIYVKKDKSITTAEQLLGRVETWSRKLPKSLSNHHNSLEDPNRKESLAEMHVSCLYYYAITLITRPVLVSALTSGLGSDGSQLASACLDAAILLVQTCVNVYRKKLMIGNMCFIKALIFASGLIIGFAIFVEQKGDDELDAAFHGAQSILSFLSTQSPQAAHYMDILSLLSRAITSKRQKQTQRGRNKYVEKLFAHSQEISAAVSMAHDDNLVLPINGSRITTENSAIPFLGSEMLPSTFEDVSIELPFDWDILEISQWDSFPFLDQSDLQFE</sequence>
<dbReference type="InterPro" id="IPR001138">
    <property type="entry name" value="Zn2Cys6_DnaBD"/>
</dbReference>
<evidence type="ECO:0000256" key="3">
    <source>
        <dbReference type="ARBA" id="ARBA00023163"/>
    </source>
</evidence>
<dbReference type="PROSITE" id="PS00463">
    <property type="entry name" value="ZN2_CY6_FUNGAL_1"/>
    <property type="match status" value="1"/>
</dbReference>
<dbReference type="Gene3D" id="4.10.240.10">
    <property type="entry name" value="Zn(2)-C6 fungal-type DNA-binding domain"/>
    <property type="match status" value="1"/>
</dbReference>
<evidence type="ECO:0000256" key="4">
    <source>
        <dbReference type="ARBA" id="ARBA00023242"/>
    </source>
</evidence>
<evidence type="ECO:0000256" key="1">
    <source>
        <dbReference type="ARBA" id="ARBA00022723"/>
    </source>
</evidence>
<dbReference type="PROSITE" id="PS50048">
    <property type="entry name" value="ZN2_CY6_FUNGAL_2"/>
    <property type="match status" value="1"/>
</dbReference>
<evidence type="ECO:0000313" key="8">
    <source>
        <dbReference type="Proteomes" id="UP000800039"/>
    </source>
</evidence>
<dbReference type="PANTHER" id="PTHR47424">
    <property type="entry name" value="REGULATORY PROTEIN GAL4"/>
    <property type="match status" value="1"/>
</dbReference>
<dbReference type="OrthoDB" id="4064873at2759"/>
<comment type="caution">
    <text evidence="7">The sequence shown here is derived from an EMBL/GenBank/DDBJ whole genome shotgun (WGS) entry which is preliminary data.</text>
</comment>
<dbReference type="CDD" id="cd00067">
    <property type="entry name" value="GAL4"/>
    <property type="match status" value="1"/>
</dbReference>
<dbReference type="GeneID" id="63848370"/>
<dbReference type="InterPro" id="IPR036864">
    <property type="entry name" value="Zn2-C6_fun-type_DNA-bd_sf"/>
</dbReference>
<feature type="domain" description="Zn(2)-C6 fungal-type" evidence="6">
    <location>
        <begin position="17"/>
        <end position="48"/>
    </location>
</feature>
<keyword evidence="4" id="KW-0539">Nucleus</keyword>
<dbReference type="GO" id="GO:0006351">
    <property type="term" value="P:DNA-templated transcription"/>
    <property type="evidence" value="ECO:0007669"/>
    <property type="project" value="InterPro"/>
</dbReference>
<dbReference type="PANTHER" id="PTHR47424:SF9">
    <property type="entry name" value="TAH-2"/>
    <property type="match status" value="1"/>
</dbReference>
<dbReference type="GO" id="GO:0008270">
    <property type="term" value="F:zinc ion binding"/>
    <property type="evidence" value="ECO:0007669"/>
    <property type="project" value="InterPro"/>
</dbReference>
<dbReference type="CDD" id="cd12148">
    <property type="entry name" value="fungal_TF_MHR"/>
    <property type="match status" value="1"/>
</dbReference>
<dbReference type="GO" id="GO:0000981">
    <property type="term" value="F:DNA-binding transcription factor activity, RNA polymerase II-specific"/>
    <property type="evidence" value="ECO:0007669"/>
    <property type="project" value="InterPro"/>
</dbReference>
<feature type="compositionally biased region" description="Polar residues" evidence="5">
    <location>
        <begin position="106"/>
        <end position="123"/>
    </location>
</feature>